<name>A0A3N4PBW9_9GAMM</name>
<keyword evidence="3" id="KW-1185">Reference proteome</keyword>
<dbReference type="Proteomes" id="UP000281332">
    <property type="component" value="Unassembled WGS sequence"/>
</dbReference>
<protein>
    <submittedName>
        <fullName evidence="2">Uncharacterized protein</fullName>
    </submittedName>
</protein>
<organism evidence="2 3">
    <name type="scientific">Candidatus Pantoea deserta</name>
    <dbReference type="NCBI Taxonomy" id="1869313"/>
    <lineage>
        <taxon>Bacteria</taxon>
        <taxon>Pseudomonadati</taxon>
        <taxon>Pseudomonadota</taxon>
        <taxon>Gammaproteobacteria</taxon>
        <taxon>Enterobacterales</taxon>
        <taxon>Erwiniaceae</taxon>
        <taxon>Pantoea</taxon>
    </lineage>
</organism>
<reference evidence="2 3" key="1">
    <citation type="submission" date="2018-11" db="EMBL/GenBank/DDBJ databases">
        <title>Whole genome sequencing of Pantoea sp. RIT388.</title>
        <authorList>
            <person name="Gan H.M."/>
            <person name="Hudson A.O."/>
        </authorList>
    </citation>
    <scope>NUCLEOTIDE SEQUENCE [LARGE SCALE GENOMIC DNA]</scope>
    <source>
        <strain evidence="2 3">RIT388</strain>
    </source>
</reference>
<comment type="caution">
    <text evidence="2">The sequence shown here is derived from an EMBL/GenBank/DDBJ whole genome shotgun (WGS) entry which is preliminary data.</text>
</comment>
<dbReference type="EMBL" id="RMVG01000004">
    <property type="protein sequence ID" value="RPE02177.1"/>
    <property type="molecule type" value="Genomic_DNA"/>
</dbReference>
<gene>
    <name evidence="2" type="ORF">BBB56_07720</name>
</gene>
<keyword evidence="1" id="KW-0472">Membrane</keyword>
<feature type="transmembrane region" description="Helical" evidence="1">
    <location>
        <begin position="41"/>
        <end position="58"/>
    </location>
</feature>
<dbReference type="AlphaFoldDB" id="A0A3N4PBW9"/>
<evidence type="ECO:0000313" key="2">
    <source>
        <dbReference type="EMBL" id="RPE02177.1"/>
    </source>
</evidence>
<evidence type="ECO:0000256" key="1">
    <source>
        <dbReference type="SAM" id="Phobius"/>
    </source>
</evidence>
<keyword evidence="1" id="KW-1133">Transmembrane helix</keyword>
<sequence>MQAAASTPAIITHFGVTLGNNEVTSDLNKSRRLKKTAVKPYNLIFSASAMASAARIFFADRFGVEEYS</sequence>
<keyword evidence="1" id="KW-0812">Transmembrane</keyword>
<accession>A0A3N4PBW9</accession>
<proteinExistence type="predicted"/>
<evidence type="ECO:0000313" key="3">
    <source>
        <dbReference type="Proteomes" id="UP000281332"/>
    </source>
</evidence>